<feature type="compositionally biased region" description="Acidic residues" evidence="3">
    <location>
        <begin position="1392"/>
        <end position="1433"/>
    </location>
</feature>
<feature type="compositionally biased region" description="Acidic residues" evidence="3">
    <location>
        <begin position="1440"/>
        <end position="1453"/>
    </location>
</feature>
<feature type="compositionally biased region" description="Low complexity" evidence="3">
    <location>
        <begin position="526"/>
        <end position="552"/>
    </location>
</feature>
<feature type="compositionally biased region" description="Acidic residues" evidence="3">
    <location>
        <begin position="924"/>
        <end position="954"/>
    </location>
</feature>
<comment type="caution">
    <text evidence="4">The sequence shown here is derived from an EMBL/GenBank/DDBJ whole genome shotgun (WGS) entry which is preliminary data.</text>
</comment>
<sequence length="1521" mass="154393">MAADSGQEPANALNTSQSVLQYFWDLASYDEEVRLAAARGLVADVIADQAKHNASLGKDTDAAPEEGAPKQKQLEYHLRRCSPTMVYTLRRLARGLASSRQAARQGYATALAGLLAPSAKTHVTPAGVMVLLEVCVDGPVKGGDAKDTLLARLFGYGALLRSGLPLEAHMLAVLFNGLLEVGARKSFLREAAASVALEAAARMDKAGVAAVAAPGGLLTAMLAAPPAEATPEALLLALVLWPKLPPAAVKVCKLLPAGTPPPPSEVFSSAGGAPAPAGTVAAAAAATAAGLFSKEHVKVLQPVLLATSASHPRLHTLWHYLLPLLLPGFRPYRAAAGGAAAAGHDLDVGAAAAAAAADKKGAAAAAAAAGKGAVSGPLLESFWSCVVEGGLMDSSHERRYLGFQLFARCLPHLRPEHVATVFSPALTRTLTNAVKRRDSYLHASARKLLDGISGFLERSDGGGADGGVKMAVAAALQRLGGMAPKELAAGKLTQKLVQGMDAEGVHSYVTSLMSAFLAAAPPLQPGAAADNNSSSKANGHAASGSDAAAAAGEGEEDAAQSAADRRGQCVEQLLATLRFPAAAEGDAAAALRFLALHAFVAVEAPAKAAKSKVPEVASAGASGALAAQPLTPSTRGVCASRLVTLLAHLSHTAQAALRNSQQQQGQGRKAGEAGADAAADAPSAKKRKTASGAAAADAGGAAAGAGGAASPGSVHAHLHSTLSFLRDKALKAPGVALAKELGEEGESALGLLAAIEAAALERLAPLDAASKGATEDEASGKVAGAGRLRALAALCAHLQLSLLADPEAFEMDLPLSLRRAAAEGLGLEGLPEVEEAEEAEEGGQAKDKEAASWCDVLVDVLLALMARPQGSGPGSLPSAPLREAAEALWRGCCDGLRAEGLQDIVRVVAAGGKGEGQDAAGLYESDEEEEVEEDEEEGSEDEEDEEEEEEEEEKEADKKPAKRKAGSDDDDEEEDEEDEGMDDEAMFRMDDKLAAYFKSMAAGRAGGQAAAERAAALLNFRLRALALLEVYAKKSPNSPLLLAALVPLVRALATAARPGGQPQVAERLKGVIVNKLGRCRCAADVSVLGGLEGYTGALKRLLYEASRNKDRVTAAAALAGYTALLRAGAAAEDGQVADAARSSFRAALRDLLTSKKTRLQPEGLAATFRAAPGACLPAGLEQLLAHVSTADKSRNAHARVAAAELLSRVVRAPPEGLAAALTTGGATGLGGAFGAALAACAAGVGLKREHHGRAAGAAAAAAEALKRLLPAGKRAAEVLGADKLNAVAKAVVTVQSLSAPPKVVKPLKRLAEALALGPLLEKTQADPALASRITKARPDKQQQPPAAAAAAQKPGDKGKKGKEDKKAAAAAKQGGAEKKGQKQEAKKRKAEEEDEEEDDDEEDGTGSGDDDDDEEEVGMSDEDGDEGDSDEDGPSGSGGSDEDDDDDDGDDEDEKPKRGKGGASRGGKAGGGGGRGKGGPRGSKFGGGTGGRGGKGQGRPGGKQGGRGGKVGGSSGKKARR</sequence>
<protein>
    <submittedName>
        <fullName evidence="4">Uncharacterized protein</fullName>
    </submittedName>
</protein>
<feature type="region of interest" description="Disordered" evidence="3">
    <location>
        <begin position="656"/>
        <end position="692"/>
    </location>
</feature>
<dbReference type="PANTHER" id="PTHR13213:SF2">
    <property type="entry name" value="MYB-BINDING PROTEIN 1A"/>
    <property type="match status" value="1"/>
</dbReference>
<feature type="compositionally biased region" description="Acidic residues" evidence="3">
    <location>
        <begin position="968"/>
        <end position="984"/>
    </location>
</feature>
<proteinExistence type="predicted"/>
<comment type="subcellular location">
    <subcellularLocation>
        <location evidence="1">Nucleus</location>
    </subcellularLocation>
</comment>
<dbReference type="EMBL" id="JAEHOD010000023">
    <property type="protein sequence ID" value="KAG2447071.1"/>
    <property type="molecule type" value="Genomic_DNA"/>
</dbReference>
<feature type="compositionally biased region" description="Low complexity" evidence="3">
    <location>
        <begin position="1341"/>
        <end position="1353"/>
    </location>
</feature>
<name>A0A835WGN5_9CHLO</name>
<dbReference type="InterPro" id="IPR007015">
    <property type="entry name" value="DNA_pol_V/MYBBP1A"/>
</dbReference>
<keyword evidence="2" id="KW-0539">Nucleus</keyword>
<organism evidence="4 5">
    <name type="scientific">Chlamydomonas schloesseri</name>
    <dbReference type="NCBI Taxonomy" id="2026947"/>
    <lineage>
        <taxon>Eukaryota</taxon>
        <taxon>Viridiplantae</taxon>
        <taxon>Chlorophyta</taxon>
        <taxon>core chlorophytes</taxon>
        <taxon>Chlorophyceae</taxon>
        <taxon>CS clade</taxon>
        <taxon>Chlamydomonadales</taxon>
        <taxon>Chlamydomonadaceae</taxon>
        <taxon>Chlamydomonas</taxon>
    </lineage>
</organism>
<dbReference type="GO" id="GO:0006355">
    <property type="term" value="P:regulation of DNA-templated transcription"/>
    <property type="evidence" value="ECO:0007669"/>
    <property type="project" value="InterPro"/>
</dbReference>
<feature type="compositionally biased region" description="Low complexity" evidence="3">
    <location>
        <begin position="672"/>
        <end position="681"/>
    </location>
</feature>
<reference evidence="4" key="1">
    <citation type="journal article" date="2020" name="bioRxiv">
        <title>Comparative genomics of Chlamydomonas.</title>
        <authorList>
            <person name="Craig R.J."/>
            <person name="Hasan A.R."/>
            <person name="Ness R.W."/>
            <person name="Keightley P.D."/>
        </authorList>
    </citation>
    <scope>NUCLEOTIDE SEQUENCE</scope>
    <source>
        <strain evidence="4">CCAP 11/173</strain>
    </source>
</reference>
<evidence type="ECO:0000313" key="4">
    <source>
        <dbReference type="EMBL" id="KAG2447071.1"/>
    </source>
</evidence>
<dbReference type="GO" id="GO:0003677">
    <property type="term" value="F:DNA binding"/>
    <property type="evidence" value="ECO:0007669"/>
    <property type="project" value="InterPro"/>
</dbReference>
<evidence type="ECO:0000256" key="1">
    <source>
        <dbReference type="ARBA" id="ARBA00004123"/>
    </source>
</evidence>
<gene>
    <name evidence="4" type="ORF">HYH02_007821</name>
</gene>
<evidence type="ECO:0000256" key="3">
    <source>
        <dbReference type="SAM" id="MobiDB-lite"/>
    </source>
</evidence>
<dbReference type="Pfam" id="PF04931">
    <property type="entry name" value="DNA_pol_phi"/>
    <property type="match status" value="1"/>
</dbReference>
<dbReference type="GO" id="GO:0005730">
    <property type="term" value="C:nucleolus"/>
    <property type="evidence" value="ECO:0007669"/>
    <property type="project" value="InterPro"/>
</dbReference>
<dbReference type="PANTHER" id="PTHR13213">
    <property type="entry name" value="MYB-BINDING PROTEIN 1A FAMILY MEMBER"/>
    <property type="match status" value="1"/>
</dbReference>
<feature type="compositionally biased region" description="Basic and acidic residues" evidence="3">
    <location>
        <begin position="1375"/>
        <end position="1384"/>
    </location>
</feature>
<dbReference type="OrthoDB" id="342531at2759"/>
<feature type="compositionally biased region" description="Gly residues" evidence="3">
    <location>
        <begin position="1461"/>
        <end position="1515"/>
    </location>
</feature>
<keyword evidence="5" id="KW-1185">Reference proteome</keyword>
<evidence type="ECO:0000313" key="5">
    <source>
        <dbReference type="Proteomes" id="UP000613740"/>
    </source>
</evidence>
<feature type="region of interest" description="Disordered" evidence="3">
    <location>
        <begin position="1335"/>
        <end position="1521"/>
    </location>
</feature>
<evidence type="ECO:0000256" key="2">
    <source>
        <dbReference type="ARBA" id="ARBA00023242"/>
    </source>
</evidence>
<feature type="region of interest" description="Disordered" evidence="3">
    <location>
        <begin position="526"/>
        <end position="563"/>
    </location>
</feature>
<feature type="region of interest" description="Disordered" evidence="3">
    <location>
        <begin position="914"/>
        <end position="984"/>
    </location>
</feature>
<feature type="compositionally biased region" description="Basic and acidic residues" evidence="3">
    <location>
        <begin position="1354"/>
        <end position="1367"/>
    </location>
</feature>
<accession>A0A835WGN5</accession>
<dbReference type="Proteomes" id="UP000613740">
    <property type="component" value="Unassembled WGS sequence"/>
</dbReference>
<feature type="compositionally biased region" description="Polar residues" evidence="3">
    <location>
        <begin position="656"/>
        <end position="666"/>
    </location>
</feature>